<dbReference type="PANTHER" id="PTHR43013:SF1">
    <property type="entry name" value="GLUTAMYL-TRNA REDUCTASE"/>
    <property type="match status" value="1"/>
</dbReference>
<feature type="binding site" evidence="8 10">
    <location>
        <position position="127"/>
    </location>
    <ligand>
        <name>substrate</name>
    </ligand>
</feature>
<evidence type="ECO:0000256" key="5">
    <source>
        <dbReference type="ARBA" id="ARBA00023002"/>
    </source>
</evidence>
<dbReference type="EC" id="1.2.1.70" evidence="3 8"/>
<comment type="subunit">
    <text evidence="8">Homodimer.</text>
</comment>
<evidence type="ECO:0000256" key="4">
    <source>
        <dbReference type="ARBA" id="ARBA00022857"/>
    </source>
</evidence>
<sequence>MRHNTMQQTFRALTLSYKVAPIAVREAVSLNEIACKNLLDKIGEFTEARDVLVLSTCNRTEVYYASEKDLSKELIKLIAIEKGFIATKDVSPYFKSITGHEEAVQHLFYVALGLESQVVGDMQIMNQVKKAYQWAADANMAGPFLHRLMHTIFAANKQVVNETAFRDGAASVSYATVELVEELTRGMENPRVLMIGVGEIGADVCDNFRKSSIRNVVIANRTHHKALELAQKTEATAVYWEQVWEEVQKAEVVVSSVPGDCFFIGKSALQNHEAGKAKFFIDLSMPRSIDAELETLEGVRVINIDNIRNRSTAALERRIASIPSVKEIVVDTVAEFQTWTKEMAMSPALQQFKSRLEEIRQQELARYLKNLGDAERAAVEAITKSMLNKIVKLPAIELKAACMRGESEELLNGLSTLFQLEKQEA</sequence>
<feature type="binding site" evidence="8 10">
    <location>
        <begin position="121"/>
        <end position="123"/>
    </location>
    <ligand>
        <name>substrate</name>
    </ligand>
</feature>
<dbReference type="SUPFAM" id="SSF69742">
    <property type="entry name" value="Glutamyl tRNA-reductase catalytic, N-terminal domain"/>
    <property type="match status" value="1"/>
</dbReference>
<comment type="function">
    <text evidence="8">Catalyzes the NADPH-dependent reduction of glutamyl-tRNA(Glu) to glutamate 1-semialdehyde (GSA).</text>
</comment>
<evidence type="ECO:0000256" key="3">
    <source>
        <dbReference type="ARBA" id="ARBA00012970"/>
    </source>
</evidence>
<dbReference type="UniPathway" id="UPA00251">
    <property type="reaction ID" value="UER00316"/>
</dbReference>
<dbReference type="HAMAP" id="MF_00087">
    <property type="entry name" value="Glu_tRNA_reductase"/>
    <property type="match status" value="1"/>
</dbReference>
<feature type="domain" description="Glutamyl-tRNA reductase N-terminal" evidence="16">
    <location>
        <begin position="14"/>
        <end position="163"/>
    </location>
</feature>
<dbReference type="InterPro" id="IPR006151">
    <property type="entry name" value="Shikm_DH/Glu-tRNA_Rdtase"/>
</dbReference>
<dbReference type="InterPro" id="IPR015896">
    <property type="entry name" value="4pyrrol_synth_GluRdtase_dimer"/>
</dbReference>
<feature type="domain" description="Tetrapyrrole biosynthesis glutamyl-tRNA reductase dimerisation" evidence="14">
    <location>
        <begin position="325"/>
        <end position="420"/>
    </location>
</feature>
<reference evidence="17 18" key="1">
    <citation type="submission" date="2018-04" db="EMBL/GenBank/DDBJ databases">
        <title>Genomic Encyclopedia of Archaeal and Bacterial Type Strains, Phase II (KMG-II): from individual species to whole genera.</title>
        <authorList>
            <person name="Goeker M."/>
        </authorList>
    </citation>
    <scope>NUCLEOTIDE SEQUENCE [LARGE SCALE GENOMIC DNA]</scope>
    <source>
        <strain evidence="17 18">DSM 100162</strain>
    </source>
</reference>
<keyword evidence="6 8" id="KW-0627">Porphyrin biosynthesis</keyword>
<comment type="caution">
    <text evidence="17">The sequence shown here is derived from an EMBL/GenBank/DDBJ whole genome shotgun (WGS) entry which is preliminary data.</text>
</comment>
<dbReference type="EMBL" id="QBKI01000006">
    <property type="protein sequence ID" value="PTX18331.1"/>
    <property type="molecule type" value="Genomic_DNA"/>
</dbReference>
<feature type="active site" description="Nucleophile" evidence="8 9">
    <location>
        <position position="57"/>
    </location>
</feature>
<proteinExistence type="inferred from homology"/>
<evidence type="ECO:0000256" key="9">
    <source>
        <dbReference type="PIRSR" id="PIRSR000445-1"/>
    </source>
</evidence>
<dbReference type="PIRSF" id="PIRSF000445">
    <property type="entry name" value="4pyrrol_synth_GluRdtase"/>
    <property type="match status" value="1"/>
</dbReference>
<evidence type="ECO:0000256" key="11">
    <source>
        <dbReference type="PIRSR" id="PIRSR000445-3"/>
    </source>
</evidence>
<dbReference type="InterPro" id="IPR036453">
    <property type="entry name" value="GluRdtase_dimer_dom_sf"/>
</dbReference>
<feature type="binding site" evidence="8 10">
    <location>
        <begin position="56"/>
        <end position="59"/>
    </location>
    <ligand>
        <name>substrate</name>
    </ligand>
</feature>
<gene>
    <name evidence="8" type="primary">hemA</name>
    <name evidence="17" type="ORF">C8N40_106130</name>
</gene>
<dbReference type="NCBIfam" id="TIGR01035">
    <property type="entry name" value="hemA"/>
    <property type="match status" value="1"/>
</dbReference>
<dbReference type="SUPFAM" id="SSF69075">
    <property type="entry name" value="Glutamyl tRNA-reductase dimerization domain"/>
    <property type="match status" value="1"/>
</dbReference>
<dbReference type="PANTHER" id="PTHR43013">
    <property type="entry name" value="GLUTAMYL-TRNA REDUCTASE"/>
    <property type="match status" value="1"/>
</dbReference>
<organism evidence="17 18">
    <name type="scientific">Pontibacter mucosus</name>
    <dbReference type="NCBI Taxonomy" id="1649266"/>
    <lineage>
        <taxon>Bacteria</taxon>
        <taxon>Pseudomonadati</taxon>
        <taxon>Bacteroidota</taxon>
        <taxon>Cytophagia</taxon>
        <taxon>Cytophagales</taxon>
        <taxon>Hymenobacteraceae</taxon>
        <taxon>Pontibacter</taxon>
    </lineage>
</organism>
<evidence type="ECO:0000256" key="1">
    <source>
        <dbReference type="ARBA" id="ARBA00005059"/>
    </source>
</evidence>
<keyword evidence="18" id="KW-1185">Reference proteome</keyword>
<evidence type="ECO:0000256" key="2">
    <source>
        <dbReference type="ARBA" id="ARBA00005916"/>
    </source>
</evidence>
<dbReference type="Pfam" id="PF05201">
    <property type="entry name" value="GlutR_N"/>
    <property type="match status" value="1"/>
</dbReference>
<evidence type="ECO:0000313" key="17">
    <source>
        <dbReference type="EMBL" id="PTX18331.1"/>
    </source>
</evidence>
<accession>A0A2T5YGC7</accession>
<dbReference type="Gene3D" id="3.30.460.30">
    <property type="entry name" value="Glutamyl-tRNA reductase, N-terminal domain"/>
    <property type="match status" value="1"/>
</dbReference>
<feature type="domain" description="Quinate/shikimate 5-dehydrogenase/glutamyl-tRNA reductase" evidence="15">
    <location>
        <begin position="179"/>
        <end position="308"/>
    </location>
</feature>
<evidence type="ECO:0000259" key="15">
    <source>
        <dbReference type="Pfam" id="PF01488"/>
    </source>
</evidence>
<evidence type="ECO:0000256" key="7">
    <source>
        <dbReference type="ARBA" id="ARBA00047464"/>
    </source>
</evidence>
<dbReference type="SUPFAM" id="SSF51735">
    <property type="entry name" value="NAD(P)-binding Rossmann-fold domains"/>
    <property type="match status" value="1"/>
</dbReference>
<dbReference type="GO" id="GO:0008883">
    <property type="term" value="F:glutamyl-tRNA reductase activity"/>
    <property type="evidence" value="ECO:0007669"/>
    <property type="project" value="UniProtKB-UniRule"/>
</dbReference>
<protein>
    <recommendedName>
        <fullName evidence="3 8">Glutamyl-tRNA reductase</fullName>
        <shortName evidence="8">GluTR</shortName>
        <ecNumber evidence="3 8">1.2.1.70</ecNumber>
    </recommendedName>
</protein>
<evidence type="ECO:0000259" key="14">
    <source>
        <dbReference type="Pfam" id="PF00745"/>
    </source>
</evidence>
<evidence type="ECO:0000256" key="10">
    <source>
        <dbReference type="PIRSR" id="PIRSR000445-2"/>
    </source>
</evidence>
<dbReference type="InterPro" id="IPR000343">
    <property type="entry name" value="4pyrrol_synth_GluRdtase"/>
</dbReference>
<evidence type="ECO:0000256" key="8">
    <source>
        <dbReference type="HAMAP-Rule" id="MF_00087"/>
    </source>
</evidence>
<keyword evidence="4 8" id="KW-0521">NADP</keyword>
<evidence type="ECO:0000256" key="6">
    <source>
        <dbReference type="ARBA" id="ARBA00023244"/>
    </source>
</evidence>
<evidence type="ECO:0000256" key="12">
    <source>
        <dbReference type="PIRSR" id="PIRSR000445-4"/>
    </source>
</evidence>
<feature type="site" description="Important for activity" evidence="8 12">
    <location>
        <position position="106"/>
    </location>
</feature>
<feature type="binding site" evidence="8 11">
    <location>
        <begin position="196"/>
        <end position="201"/>
    </location>
    <ligand>
        <name>NADP(+)</name>
        <dbReference type="ChEBI" id="CHEBI:58349"/>
    </ligand>
</feature>
<comment type="miscellaneous">
    <text evidence="8">During catalysis, the active site Cys acts as a nucleophile attacking the alpha-carbonyl group of tRNA-bound glutamate with the formation of a thioester intermediate between enzyme and glutamate, and the concomitant release of tRNA(Glu). The thioester intermediate is finally reduced by direct hydride transfer from NADPH, to form the product GSA.</text>
</comment>
<keyword evidence="5 8" id="KW-0560">Oxidoreductase</keyword>
<dbReference type="GO" id="GO:0019353">
    <property type="term" value="P:protoporphyrinogen IX biosynthetic process from glutamate"/>
    <property type="evidence" value="ECO:0007669"/>
    <property type="project" value="TreeGrafter"/>
</dbReference>
<name>A0A2T5YGC7_9BACT</name>
<comment type="similarity">
    <text evidence="2 8 13">Belongs to the glutamyl-tRNA reductase family.</text>
</comment>
<dbReference type="InterPro" id="IPR036291">
    <property type="entry name" value="NAD(P)-bd_dom_sf"/>
</dbReference>
<comment type="catalytic activity">
    <reaction evidence="7 8 13">
        <text>(S)-4-amino-5-oxopentanoate + tRNA(Glu) + NADP(+) = L-glutamyl-tRNA(Glu) + NADPH + H(+)</text>
        <dbReference type="Rhea" id="RHEA:12344"/>
        <dbReference type="Rhea" id="RHEA-COMP:9663"/>
        <dbReference type="Rhea" id="RHEA-COMP:9680"/>
        <dbReference type="ChEBI" id="CHEBI:15378"/>
        <dbReference type="ChEBI" id="CHEBI:57501"/>
        <dbReference type="ChEBI" id="CHEBI:57783"/>
        <dbReference type="ChEBI" id="CHEBI:58349"/>
        <dbReference type="ChEBI" id="CHEBI:78442"/>
        <dbReference type="ChEBI" id="CHEBI:78520"/>
        <dbReference type="EC" id="1.2.1.70"/>
    </reaction>
</comment>
<dbReference type="Proteomes" id="UP000244225">
    <property type="component" value="Unassembled WGS sequence"/>
</dbReference>
<dbReference type="Pfam" id="PF00745">
    <property type="entry name" value="GlutR_dimer"/>
    <property type="match status" value="1"/>
</dbReference>
<evidence type="ECO:0000256" key="13">
    <source>
        <dbReference type="RuleBase" id="RU000584"/>
    </source>
</evidence>
<comment type="pathway">
    <text evidence="1 8 13">Porphyrin-containing compound metabolism; protoporphyrin-IX biosynthesis; 5-aminolevulinate from L-glutamyl-tRNA(Glu): step 1/2.</text>
</comment>
<evidence type="ECO:0000313" key="18">
    <source>
        <dbReference type="Proteomes" id="UP000244225"/>
    </source>
</evidence>
<feature type="binding site" evidence="8 10">
    <location>
        <position position="116"/>
    </location>
    <ligand>
        <name>substrate</name>
    </ligand>
</feature>
<dbReference type="Gene3D" id="3.40.50.720">
    <property type="entry name" value="NAD(P)-binding Rossmann-like Domain"/>
    <property type="match status" value="1"/>
</dbReference>
<dbReference type="Pfam" id="PF01488">
    <property type="entry name" value="Shikimate_DH"/>
    <property type="match status" value="1"/>
</dbReference>
<dbReference type="AlphaFoldDB" id="A0A2T5YGC7"/>
<dbReference type="GO" id="GO:0050661">
    <property type="term" value="F:NADP binding"/>
    <property type="evidence" value="ECO:0007669"/>
    <property type="project" value="InterPro"/>
</dbReference>
<comment type="domain">
    <text evidence="8">Possesses an unusual extended V-shaped dimeric structure with each monomer consisting of three distinct domains arranged along a curved 'spinal' alpha-helix. The N-terminal catalytic domain specifically recognizes the glutamate moiety of the substrate. The second domain is the NADPH-binding domain, and the third C-terminal domain is responsible for dimerization.</text>
</comment>
<dbReference type="InterPro" id="IPR036343">
    <property type="entry name" value="GluRdtase_N_sf"/>
</dbReference>
<dbReference type="InterPro" id="IPR015895">
    <property type="entry name" value="4pyrrol_synth_GluRdtase_N"/>
</dbReference>
<evidence type="ECO:0000259" key="16">
    <source>
        <dbReference type="Pfam" id="PF05201"/>
    </source>
</evidence>